<protein>
    <submittedName>
        <fullName evidence="2">Uncharacterized protein</fullName>
    </submittedName>
</protein>
<keyword evidence="3" id="KW-1185">Reference proteome</keyword>
<proteinExistence type="predicted"/>
<reference evidence="2 3" key="1">
    <citation type="journal article" date="2018" name="Nat. Ecol. Evol.">
        <title>Pezizomycetes genomes reveal the molecular basis of ectomycorrhizal truffle lifestyle.</title>
        <authorList>
            <person name="Murat C."/>
            <person name="Payen T."/>
            <person name="Noel B."/>
            <person name="Kuo A."/>
            <person name="Morin E."/>
            <person name="Chen J."/>
            <person name="Kohler A."/>
            <person name="Krizsan K."/>
            <person name="Balestrini R."/>
            <person name="Da Silva C."/>
            <person name="Montanini B."/>
            <person name="Hainaut M."/>
            <person name="Levati E."/>
            <person name="Barry K.W."/>
            <person name="Belfiori B."/>
            <person name="Cichocki N."/>
            <person name="Clum A."/>
            <person name="Dockter R.B."/>
            <person name="Fauchery L."/>
            <person name="Guy J."/>
            <person name="Iotti M."/>
            <person name="Le Tacon F."/>
            <person name="Lindquist E.A."/>
            <person name="Lipzen A."/>
            <person name="Malagnac F."/>
            <person name="Mello A."/>
            <person name="Molinier V."/>
            <person name="Miyauchi S."/>
            <person name="Poulain J."/>
            <person name="Riccioni C."/>
            <person name="Rubini A."/>
            <person name="Sitrit Y."/>
            <person name="Splivallo R."/>
            <person name="Traeger S."/>
            <person name="Wang M."/>
            <person name="Zifcakova L."/>
            <person name="Wipf D."/>
            <person name="Zambonelli A."/>
            <person name="Paolocci F."/>
            <person name="Nowrousian M."/>
            <person name="Ottonello S."/>
            <person name="Baldrian P."/>
            <person name="Spatafora J.W."/>
            <person name="Henrissat B."/>
            <person name="Nagy L.G."/>
            <person name="Aury J.M."/>
            <person name="Wincker P."/>
            <person name="Grigoriev I.V."/>
            <person name="Bonfante P."/>
            <person name="Martin F.M."/>
        </authorList>
    </citation>
    <scope>NUCLEOTIDE SEQUENCE [LARGE SCALE GENOMIC DNA]</scope>
    <source>
        <strain evidence="2 3">120613-1</strain>
    </source>
</reference>
<name>A0A3N4J8D5_9PEZI</name>
<evidence type="ECO:0000313" key="2">
    <source>
        <dbReference type="EMBL" id="RPA94539.1"/>
    </source>
</evidence>
<dbReference type="OrthoDB" id="5424209at2759"/>
<evidence type="ECO:0000313" key="3">
    <source>
        <dbReference type="Proteomes" id="UP000276215"/>
    </source>
</evidence>
<feature type="region of interest" description="Disordered" evidence="1">
    <location>
        <begin position="1"/>
        <end position="25"/>
    </location>
</feature>
<dbReference type="EMBL" id="ML120435">
    <property type="protein sequence ID" value="RPA94539.1"/>
    <property type="molecule type" value="Genomic_DNA"/>
</dbReference>
<evidence type="ECO:0000256" key="1">
    <source>
        <dbReference type="SAM" id="MobiDB-lite"/>
    </source>
</evidence>
<dbReference type="Proteomes" id="UP000276215">
    <property type="component" value="Unassembled WGS sequence"/>
</dbReference>
<gene>
    <name evidence="2" type="ORF">L873DRAFT_1408743</name>
</gene>
<dbReference type="AlphaFoldDB" id="A0A3N4J8D5"/>
<organism evidence="2 3">
    <name type="scientific">Choiromyces venosus 120613-1</name>
    <dbReference type="NCBI Taxonomy" id="1336337"/>
    <lineage>
        <taxon>Eukaryota</taxon>
        <taxon>Fungi</taxon>
        <taxon>Dikarya</taxon>
        <taxon>Ascomycota</taxon>
        <taxon>Pezizomycotina</taxon>
        <taxon>Pezizomycetes</taxon>
        <taxon>Pezizales</taxon>
        <taxon>Tuberaceae</taxon>
        <taxon>Choiromyces</taxon>
    </lineage>
</organism>
<accession>A0A3N4J8D5</accession>
<sequence>MGRSSRLGSPPLLRANSRASATVVPPPSISLHQRALLRSGPLCPRRPSSPMLACHPARPWSAAPAPFCGRRPAARRRTTSPRCSGTSAGMRSRMSGRATCLARSSNTWIRRRWLGPALMYLRISYVKESFRPVILSVGVQPESLSVQDGTKVARSCQEILVQSGIINVDVEIRESLVTPLEGHKLLAPTSSSDPTVDVRNPLTPTLCLPISGKLTPCSEGSGGFFIAEGGGSKRLFLATTRHVVFKLNRDDNKTFEHKSPSAPRREVILLGDAEFRKFLESIQVEIGGKALMIPYLERRIAKVKDVAGDGVEKERKKAGDELAEVKEAMDALNTFYGDVSMRWASPDRRVLGHVVYSPHIEFGFGTEQYTQGFVVIEIDLSKINGTNLRVTSSTSAPRSRQ</sequence>
<dbReference type="STRING" id="1336337.A0A3N4J8D5"/>
<feature type="region of interest" description="Disordered" evidence="1">
    <location>
        <begin position="68"/>
        <end position="96"/>
    </location>
</feature>